<evidence type="ECO:0000313" key="3">
    <source>
        <dbReference type="EMBL" id="TDP06418.1"/>
    </source>
</evidence>
<dbReference type="PANTHER" id="PTHR43639">
    <property type="entry name" value="OXIDOREDUCTASE, SHORT-CHAIN DEHYDROGENASE/REDUCTASE FAMILY (AFU_ORTHOLOGUE AFUA_5G02870)"/>
    <property type="match status" value="1"/>
</dbReference>
<evidence type="ECO:0000256" key="1">
    <source>
        <dbReference type="ARBA" id="ARBA00006484"/>
    </source>
</evidence>
<dbReference type="GO" id="GO:0016491">
    <property type="term" value="F:oxidoreductase activity"/>
    <property type="evidence" value="ECO:0007669"/>
    <property type="project" value="UniProtKB-KW"/>
</dbReference>
<evidence type="ECO:0000313" key="4">
    <source>
        <dbReference type="Proteomes" id="UP000295357"/>
    </source>
</evidence>
<dbReference type="InterPro" id="IPR002347">
    <property type="entry name" value="SDR_fam"/>
</dbReference>
<proteinExistence type="inferred from homology"/>
<name>A0A4R6MW66_9BURK</name>
<comment type="caution">
    <text evidence="3">The sequence shown here is derived from an EMBL/GenBank/DDBJ whole genome shotgun (WGS) entry which is preliminary data.</text>
</comment>
<dbReference type="PRINTS" id="PR00081">
    <property type="entry name" value="GDHRDH"/>
</dbReference>
<dbReference type="Proteomes" id="UP000295357">
    <property type="component" value="Unassembled WGS sequence"/>
</dbReference>
<dbReference type="FunFam" id="3.40.50.720:FF:000084">
    <property type="entry name" value="Short-chain dehydrogenase reductase"/>
    <property type="match status" value="1"/>
</dbReference>
<organism evidence="3 4">
    <name type="scientific">Roseateles asaccharophilus</name>
    <dbReference type="NCBI Taxonomy" id="582607"/>
    <lineage>
        <taxon>Bacteria</taxon>
        <taxon>Pseudomonadati</taxon>
        <taxon>Pseudomonadota</taxon>
        <taxon>Betaproteobacteria</taxon>
        <taxon>Burkholderiales</taxon>
        <taxon>Sphaerotilaceae</taxon>
        <taxon>Roseateles</taxon>
    </lineage>
</organism>
<keyword evidence="4" id="KW-1185">Reference proteome</keyword>
<dbReference type="InterPro" id="IPR020904">
    <property type="entry name" value="Sc_DH/Rdtase_CS"/>
</dbReference>
<dbReference type="PRINTS" id="PR00080">
    <property type="entry name" value="SDRFAMILY"/>
</dbReference>
<dbReference type="EMBL" id="SNXE01000009">
    <property type="protein sequence ID" value="TDP06418.1"/>
    <property type="molecule type" value="Genomic_DNA"/>
</dbReference>
<dbReference type="PANTHER" id="PTHR43639:SF1">
    <property type="entry name" value="SHORT-CHAIN DEHYDROGENASE_REDUCTASE FAMILY PROTEIN"/>
    <property type="match status" value="1"/>
</dbReference>
<dbReference type="NCBIfam" id="NF005559">
    <property type="entry name" value="PRK07231.1"/>
    <property type="match status" value="1"/>
</dbReference>
<dbReference type="Gene3D" id="3.40.50.720">
    <property type="entry name" value="NAD(P)-binding Rossmann-like Domain"/>
    <property type="match status" value="1"/>
</dbReference>
<protein>
    <submittedName>
        <fullName evidence="3">3-oxoacyl-[acyl-carrier protein] reductase</fullName>
    </submittedName>
</protein>
<dbReference type="SUPFAM" id="SSF51735">
    <property type="entry name" value="NAD(P)-binding Rossmann-fold domains"/>
    <property type="match status" value="1"/>
</dbReference>
<keyword evidence="2" id="KW-0560">Oxidoreductase</keyword>
<dbReference type="PROSITE" id="PS00061">
    <property type="entry name" value="ADH_SHORT"/>
    <property type="match status" value="1"/>
</dbReference>
<comment type="similarity">
    <text evidence="1">Belongs to the short-chain dehydrogenases/reductases (SDR) family.</text>
</comment>
<accession>A0A4R6MW66</accession>
<dbReference type="InterPro" id="IPR036291">
    <property type="entry name" value="NAD(P)-bd_dom_sf"/>
</dbReference>
<reference evidence="3 4" key="1">
    <citation type="submission" date="2019-03" db="EMBL/GenBank/DDBJ databases">
        <title>Genomic Encyclopedia of Type Strains, Phase IV (KMG-IV): sequencing the most valuable type-strain genomes for metagenomic binning, comparative biology and taxonomic classification.</title>
        <authorList>
            <person name="Goeker M."/>
        </authorList>
    </citation>
    <scope>NUCLEOTIDE SEQUENCE [LARGE SCALE GENOMIC DNA]</scope>
    <source>
        <strain evidence="3 4">DSM 25082</strain>
    </source>
</reference>
<dbReference type="AlphaFoldDB" id="A0A4R6MW66"/>
<evidence type="ECO:0000256" key="2">
    <source>
        <dbReference type="ARBA" id="ARBA00023002"/>
    </source>
</evidence>
<gene>
    <name evidence="3" type="ORF">DFR39_10991</name>
</gene>
<sequence length="260" mass="26644">MTAKNLQDRVAIVTGAGSGFGEGIAKLMAERGAKVVVADIRLEAAQAVAQAIQAAGGQAIAVGADVTRNESVGAMVAAAVEAFGGLDILVNNAGTTHKNRPMLEVDEATFDRVYATNVKSIYLGAVHAVPQFRKQAAAGRRGGVIINIASTAGVRPRPGLSWYNGSKGAAVNLTKGMAVELAPEGIRVNAVNPVMGVTGLIQDFLPGEDSEATRAKIIATIPLGRLSTPLDVARAAAFLASDEAEFITGVALEVDGGRCI</sequence>
<dbReference type="RefSeq" id="WP_133605030.1">
    <property type="nucleotide sequence ID" value="NZ_JAUFPJ010000003.1"/>
</dbReference>
<dbReference type="Pfam" id="PF13561">
    <property type="entry name" value="adh_short_C2"/>
    <property type="match status" value="1"/>
</dbReference>
<dbReference type="OrthoDB" id="6823797at2"/>